<dbReference type="PANTHER" id="PTHR23531">
    <property type="entry name" value="QUINOLENE RESISTANCE PROTEIN NORA"/>
    <property type="match status" value="1"/>
</dbReference>
<feature type="transmembrane region" description="Helical" evidence="4">
    <location>
        <begin position="176"/>
        <end position="194"/>
    </location>
</feature>
<dbReference type="Proteomes" id="UP000031838">
    <property type="component" value="Chromosome 1"/>
</dbReference>
<dbReference type="OrthoDB" id="322544at2"/>
<dbReference type="Pfam" id="PF07690">
    <property type="entry name" value="MFS_1"/>
    <property type="match status" value="1"/>
</dbReference>
<proteinExistence type="predicted"/>
<dbReference type="InterPro" id="IPR011701">
    <property type="entry name" value="MFS"/>
</dbReference>
<dbReference type="RefSeq" id="WP_123863587.1">
    <property type="nucleotide sequence ID" value="NZ_CP002580.1"/>
</dbReference>
<dbReference type="InterPro" id="IPR052714">
    <property type="entry name" value="MFS_Exporter"/>
</dbReference>
<dbReference type="HOGENOM" id="CLU_001265_10_3_4"/>
<dbReference type="EMBL" id="CP002580">
    <property type="protein sequence ID" value="AJK48082.1"/>
    <property type="molecule type" value="Genomic_DNA"/>
</dbReference>
<evidence type="ECO:0000313" key="7">
    <source>
        <dbReference type="Proteomes" id="UP000031838"/>
    </source>
</evidence>
<dbReference type="InterPro" id="IPR020846">
    <property type="entry name" value="MFS_dom"/>
</dbReference>
<feature type="transmembrane region" description="Helical" evidence="4">
    <location>
        <begin position="20"/>
        <end position="43"/>
    </location>
</feature>
<accession>A0A0B6RRV9</accession>
<feature type="transmembrane region" description="Helical" evidence="4">
    <location>
        <begin position="55"/>
        <end position="76"/>
    </location>
</feature>
<evidence type="ECO:0000256" key="2">
    <source>
        <dbReference type="ARBA" id="ARBA00022989"/>
    </source>
</evidence>
<organism evidence="6 7">
    <name type="scientific">Burkholderia plantarii</name>
    <dbReference type="NCBI Taxonomy" id="41899"/>
    <lineage>
        <taxon>Bacteria</taxon>
        <taxon>Pseudomonadati</taxon>
        <taxon>Pseudomonadota</taxon>
        <taxon>Betaproteobacteria</taxon>
        <taxon>Burkholderiales</taxon>
        <taxon>Burkholderiaceae</taxon>
        <taxon>Burkholderia</taxon>
    </lineage>
</organism>
<feature type="transmembrane region" description="Helical" evidence="4">
    <location>
        <begin position="112"/>
        <end position="135"/>
    </location>
</feature>
<sequence length="396" mass="40485">MKQTTNRSTGNAGGTAAVAFPYWALWAACFLGYTAIGMTIQVIPTYAREHMAANAIEAGLAVTIGSLASMVIRPIAGRLADQRGGRPVVMMGSILGSIGGLAHLVATNIPTLVVARVILGLGEGALYTAAIGWVLSNADPARRGKIAGHFGLSMWTGLAGGPILGAAILALRGYTAVWVVACVLPVVAWLLLLRSPRTPAPPPSQDGRRAIFPRAAWAPGASMAFASFGYGVIAAFLVPRFLALHLPGQEFALAVFGITFMLARFLGSPVVDRLGAPTVLILAVIVEAVGLFGLFAVTDVWSAFICTGLAGAGASMLYPCLASLVTETASSHERTAALGLMTSAWDLGLALGGPVGGVVAGATSAPPFAIAAVAALVAIVPLVARSKRVLAPSRRG</sequence>
<keyword evidence="1 4" id="KW-0812">Transmembrane</keyword>
<feature type="transmembrane region" description="Helical" evidence="4">
    <location>
        <begin position="337"/>
        <end position="359"/>
    </location>
</feature>
<dbReference type="PROSITE" id="PS50850">
    <property type="entry name" value="MFS"/>
    <property type="match status" value="1"/>
</dbReference>
<dbReference type="PANTHER" id="PTHR23531:SF1">
    <property type="entry name" value="QUINOLENE RESISTANCE PROTEIN NORA"/>
    <property type="match status" value="1"/>
</dbReference>
<keyword evidence="7" id="KW-1185">Reference proteome</keyword>
<dbReference type="PROSITE" id="PS51257">
    <property type="entry name" value="PROKAR_LIPOPROTEIN"/>
    <property type="match status" value="1"/>
</dbReference>
<dbReference type="KEGG" id="bgp:BGL_1c36100"/>
<reference evidence="7" key="1">
    <citation type="submission" date="2011-03" db="EMBL/GenBank/DDBJ databases">
        <authorList>
            <person name="Voget S."/>
            <person name="Streit W.R."/>
            <person name="Jaeger K.E."/>
            <person name="Daniel R."/>
        </authorList>
    </citation>
    <scope>NUCLEOTIDE SEQUENCE [LARGE SCALE GENOMIC DNA]</scope>
    <source>
        <strain evidence="7">PG1</strain>
    </source>
</reference>
<keyword evidence="2 4" id="KW-1133">Transmembrane helix</keyword>
<feature type="transmembrane region" description="Helical" evidence="4">
    <location>
        <begin position="274"/>
        <end position="295"/>
    </location>
</feature>
<dbReference type="AlphaFoldDB" id="A0A0B6RRV9"/>
<evidence type="ECO:0000313" key="6">
    <source>
        <dbReference type="EMBL" id="AJK48082.1"/>
    </source>
</evidence>
<feature type="transmembrane region" description="Helical" evidence="4">
    <location>
        <begin position="301"/>
        <end position="325"/>
    </location>
</feature>
<name>A0A0B6RRV9_BURPL</name>
<feature type="domain" description="Major facilitator superfamily (MFS) profile" evidence="5">
    <location>
        <begin position="21"/>
        <end position="390"/>
    </location>
</feature>
<dbReference type="InterPro" id="IPR036259">
    <property type="entry name" value="MFS_trans_sf"/>
</dbReference>
<evidence type="ECO:0000256" key="1">
    <source>
        <dbReference type="ARBA" id="ARBA00022692"/>
    </source>
</evidence>
<dbReference type="GO" id="GO:0022857">
    <property type="term" value="F:transmembrane transporter activity"/>
    <property type="evidence" value="ECO:0007669"/>
    <property type="project" value="InterPro"/>
</dbReference>
<reference evidence="6 7" key="2">
    <citation type="journal article" date="2016" name="Appl. Microbiol. Biotechnol.">
        <title>Mutations improving production and secretion of extracellular lipase by Burkholderia glumae PG1.</title>
        <authorList>
            <person name="Knapp A."/>
            <person name="Voget S."/>
            <person name="Gao R."/>
            <person name="Zaburannyi N."/>
            <person name="Krysciak D."/>
            <person name="Breuer M."/>
            <person name="Hauer B."/>
            <person name="Streit W.R."/>
            <person name="Muller R."/>
            <person name="Daniel R."/>
            <person name="Jaeger K.E."/>
        </authorList>
    </citation>
    <scope>NUCLEOTIDE SEQUENCE [LARGE SCALE GENOMIC DNA]</scope>
    <source>
        <strain evidence="6 7">PG1</strain>
    </source>
</reference>
<keyword evidence="3 4" id="KW-0472">Membrane</keyword>
<feature type="transmembrane region" description="Helical" evidence="4">
    <location>
        <begin position="215"/>
        <end position="239"/>
    </location>
</feature>
<dbReference type="SUPFAM" id="SSF103473">
    <property type="entry name" value="MFS general substrate transporter"/>
    <property type="match status" value="1"/>
</dbReference>
<evidence type="ECO:0000256" key="4">
    <source>
        <dbReference type="SAM" id="Phobius"/>
    </source>
</evidence>
<protein>
    <submittedName>
        <fullName evidence="6">Major facilitator superfamily MFS-1 transporter</fullName>
    </submittedName>
</protein>
<feature type="transmembrane region" description="Helical" evidence="4">
    <location>
        <begin position="251"/>
        <end position="267"/>
    </location>
</feature>
<dbReference type="Gene3D" id="1.20.1250.20">
    <property type="entry name" value="MFS general substrate transporter like domains"/>
    <property type="match status" value="1"/>
</dbReference>
<feature type="transmembrane region" description="Helical" evidence="4">
    <location>
        <begin position="147"/>
        <end position="170"/>
    </location>
</feature>
<feature type="transmembrane region" description="Helical" evidence="4">
    <location>
        <begin position="88"/>
        <end position="106"/>
    </location>
</feature>
<evidence type="ECO:0000259" key="5">
    <source>
        <dbReference type="PROSITE" id="PS50850"/>
    </source>
</evidence>
<gene>
    <name evidence="6" type="ORF">BGL_1c36100</name>
</gene>
<evidence type="ECO:0000256" key="3">
    <source>
        <dbReference type="ARBA" id="ARBA00023136"/>
    </source>
</evidence>
<feature type="transmembrane region" description="Helical" evidence="4">
    <location>
        <begin position="365"/>
        <end position="384"/>
    </location>
</feature>